<feature type="compositionally biased region" description="Low complexity" evidence="1">
    <location>
        <begin position="175"/>
        <end position="192"/>
    </location>
</feature>
<dbReference type="CDD" id="cd18186">
    <property type="entry name" value="BTB_POZ_ZBTB_KLHL-like"/>
    <property type="match status" value="1"/>
</dbReference>
<feature type="domain" description="BTB" evidence="2">
    <location>
        <begin position="76"/>
        <end position="137"/>
    </location>
</feature>
<dbReference type="Proteomes" id="UP001166286">
    <property type="component" value="Unassembled WGS sequence"/>
</dbReference>
<protein>
    <recommendedName>
        <fullName evidence="2">BTB domain-containing protein</fullName>
    </recommendedName>
</protein>
<sequence>MSNTTLSTRRPASAVFASTASDNSSSTSYETNRLSMLLLAPKKSPIIDNTVSSSISVANSALAQSFGSLLESGKGADLTITCQGETFKVHKAIVCLRSEYFTAACWDVSKSPQTTRSHIDLPNHDPSLLRKALRYLYFLNYHYIDSSPSTSSEPVSITPKVQRSPSIPSTHRSHSPTLPIPSSSSPDPSSSSLALHATNHLIGLTYGIPELTLLAHSRFTLALHNMMTHGTAASRMSDLCKAIEIIFQGTPKNAKKNGKGGEKMMMMNRTMNGGDGNDDDDEDEREEVIEVEEEVLEMREQILEYVKLDLLFLLRVREFKRVLGRCPEFAFELLIREVEDREGG</sequence>
<dbReference type="EMBL" id="JAFEKC020000019">
    <property type="protein sequence ID" value="KAK0509331.1"/>
    <property type="molecule type" value="Genomic_DNA"/>
</dbReference>
<organism evidence="3 4">
    <name type="scientific">Cladonia borealis</name>
    <dbReference type="NCBI Taxonomy" id="184061"/>
    <lineage>
        <taxon>Eukaryota</taxon>
        <taxon>Fungi</taxon>
        <taxon>Dikarya</taxon>
        <taxon>Ascomycota</taxon>
        <taxon>Pezizomycotina</taxon>
        <taxon>Lecanoromycetes</taxon>
        <taxon>OSLEUM clade</taxon>
        <taxon>Lecanoromycetidae</taxon>
        <taxon>Lecanorales</taxon>
        <taxon>Lecanorineae</taxon>
        <taxon>Cladoniaceae</taxon>
        <taxon>Cladonia</taxon>
    </lineage>
</organism>
<feature type="compositionally biased region" description="Low complexity" evidence="1">
    <location>
        <begin position="147"/>
        <end position="159"/>
    </location>
</feature>
<evidence type="ECO:0000313" key="3">
    <source>
        <dbReference type="EMBL" id="KAK0509331.1"/>
    </source>
</evidence>
<proteinExistence type="predicted"/>
<feature type="region of interest" description="Disordered" evidence="1">
    <location>
        <begin position="147"/>
        <end position="192"/>
    </location>
</feature>
<dbReference type="PANTHER" id="PTHR47843">
    <property type="entry name" value="BTB DOMAIN-CONTAINING PROTEIN-RELATED"/>
    <property type="match status" value="1"/>
</dbReference>
<keyword evidence="4" id="KW-1185">Reference proteome</keyword>
<evidence type="ECO:0000313" key="4">
    <source>
        <dbReference type="Proteomes" id="UP001166286"/>
    </source>
</evidence>
<dbReference type="Pfam" id="PF00651">
    <property type="entry name" value="BTB"/>
    <property type="match status" value="1"/>
</dbReference>
<evidence type="ECO:0000256" key="1">
    <source>
        <dbReference type="SAM" id="MobiDB-lite"/>
    </source>
</evidence>
<dbReference type="SUPFAM" id="SSF54695">
    <property type="entry name" value="POZ domain"/>
    <property type="match status" value="1"/>
</dbReference>
<dbReference type="AlphaFoldDB" id="A0AA39QWW4"/>
<evidence type="ECO:0000259" key="2">
    <source>
        <dbReference type="PROSITE" id="PS50097"/>
    </source>
</evidence>
<feature type="compositionally biased region" description="Polar residues" evidence="1">
    <location>
        <begin position="161"/>
        <end position="170"/>
    </location>
</feature>
<dbReference type="InterPro" id="IPR000210">
    <property type="entry name" value="BTB/POZ_dom"/>
</dbReference>
<name>A0AA39QWW4_9LECA</name>
<dbReference type="PANTHER" id="PTHR47843:SF5">
    <property type="entry name" value="BTB_POZ DOMAIN PROTEIN"/>
    <property type="match status" value="1"/>
</dbReference>
<comment type="caution">
    <text evidence="3">The sequence shown here is derived from an EMBL/GenBank/DDBJ whole genome shotgun (WGS) entry which is preliminary data.</text>
</comment>
<dbReference type="InterPro" id="IPR011333">
    <property type="entry name" value="SKP1/BTB/POZ_sf"/>
</dbReference>
<gene>
    <name evidence="3" type="ORF">JMJ35_008702</name>
</gene>
<dbReference type="Gene3D" id="3.30.710.10">
    <property type="entry name" value="Potassium Channel Kv1.1, Chain A"/>
    <property type="match status" value="1"/>
</dbReference>
<reference evidence="3" key="1">
    <citation type="submission" date="2023-03" db="EMBL/GenBank/DDBJ databases">
        <title>Complete genome of Cladonia borealis.</title>
        <authorList>
            <person name="Park H."/>
        </authorList>
    </citation>
    <scope>NUCLEOTIDE SEQUENCE</scope>
    <source>
        <strain evidence="3">ANT050790</strain>
    </source>
</reference>
<dbReference type="PROSITE" id="PS50097">
    <property type="entry name" value="BTB"/>
    <property type="match status" value="1"/>
</dbReference>
<accession>A0AA39QWW4</accession>